<dbReference type="GeneID" id="19967632"/>
<protein>
    <recommendedName>
        <fullName evidence="8">Pre-rRNA processing protein</fullName>
    </recommendedName>
</protein>
<keyword evidence="2" id="KW-1133">Transmembrane helix</keyword>
<dbReference type="InParanoid" id="W2SDX0"/>
<dbReference type="InterPro" id="IPR059065">
    <property type="entry name" value="Ig_Tag1-like_4th"/>
</dbReference>
<sequence length="791" mass="86292">MSSRPASPDASENTPLLSRQDEESQTSYNDRPNGTTTPHPESISSSDGKSKKYGRWPTIAALTILCIGTVIAIIGFAVPSIAQEYAQEALVFKPEQLSIDSFTSLGIKTRLQGDLYLDSSKVKKKSVRDLGKVATWIAREVKSGQSKLEIYLPDYGDVLLGSATVPSVIMNIRPNHHNHLDILADLEPGEVDGIRQIAKDFLDGHLKNLNAKAIAKVPLRSGLINLGTQVVQQSMHFRGDDVPAKPRYNITNLRFAEFGHPGHPSGVLAKTTVSVKNDYPVNFDVPPLNFDILLPDCKADYLRLATASTAVIQILPRQMVNASVTGLIEQLPTALTRACPKSSNSPLDRLVADYLAGKDATVYVRGGDQDSHQTPGWIEKILKDTTLPFTLPSHPFDNLIKNFTLADTHFSLPDPFAEDSRPTISAIVKVLVGLPQDMNVNLDVDRVRANADVFYKGDIMGKLDLRKWQAANATKMDDDLLVQSVIENAPLEIVDNDVFTEVIQQLIFGGKGVSLEVKGKVDVNTATALGQFIVRRIPAQGSVFVKPINRSSFSRPGISDIKVVDSSRKTLTLQANANISNPTDYSAHIPHVNVSVVVNDTLVGYAWSAADVVPGMNDITVCARWDSSVVGREWISQFLSGYNTSLTIKTHEASIPGLPNIGLNLTIPAPHATEVFGKFIREATMHILSSTTSFVLASPIALAIDDISASAFHNGTKIAQIDYDLPFDVPRGKAETPKMPVEWELDQLGTVREALGGNLKLDARAEVGVRIGRWSERVWYEGRGIGARVRL</sequence>
<evidence type="ECO:0008006" key="8">
    <source>
        <dbReference type="Google" id="ProtNLM"/>
    </source>
</evidence>
<evidence type="ECO:0000256" key="1">
    <source>
        <dbReference type="SAM" id="MobiDB-lite"/>
    </source>
</evidence>
<evidence type="ECO:0000259" key="5">
    <source>
        <dbReference type="Pfam" id="PF26153"/>
    </source>
</evidence>
<evidence type="ECO:0000313" key="7">
    <source>
        <dbReference type="Proteomes" id="UP000030752"/>
    </source>
</evidence>
<feature type="domain" description="Tag1-like fourth Ig-like" evidence="4">
    <location>
        <begin position="555"/>
        <end position="663"/>
    </location>
</feature>
<keyword evidence="7" id="KW-1185">Reference proteome</keyword>
<dbReference type="VEuPathDB" id="FungiDB:HMPREF1541_00293"/>
<dbReference type="Pfam" id="PF22786">
    <property type="entry name" value="Tag1_C"/>
    <property type="match status" value="1"/>
</dbReference>
<organism evidence="6 7">
    <name type="scientific">Cyphellophora europaea (strain CBS 101466)</name>
    <name type="common">Phialophora europaea</name>
    <dbReference type="NCBI Taxonomy" id="1220924"/>
    <lineage>
        <taxon>Eukaryota</taxon>
        <taxon>Fungi</taxon>
        <taxon>Dikarya</taxon>
        <taxon>Ascomycota</taxon>
        <taxon>Pezizomycotina</taxon>
        <taxon>Eurotiomycetes</taxon>
        <taxon>Chaetothyriomycetidae</taxon>
        <taxon>Chaetothyriales</taxon>
        <taxon>Cyphellophoraceae</taxon>
        <taxon>Cyphellophora</taxon>
    </lineage>
</organism>
<keyword evidence="2" id="KW-0812">Transmembrane</keyword>
<feature type="transmembrane region" description="Helical" evidence="2">
    <location>
        <begin position="59"/>
        <end position="78"/>
    </location>
</feature>
<proteinExistence type="predicted"/>
<keyword evidence="2" id="KW-0472">Membrane</keyword>
<evidence type="ECO:0000313" key="6">
    <source>
        <dbReference type="EMBL" id="ETN46109.1"/>
    </source>
</evidence>
<dbReference type="Pfam" id="PF26153">
    <property type="entry name" value="LEA-2L_5"/>
    <property type="match status" value="1"/>
</dbReference>
<feature type="domain" description="Tag1-like fifth Ig-like" evidence="5">
    <location>
        <begin position="677"/>
        <end position="779"/>
    </location>
</feature>
<feature type="compositionally biased region" description="Polar residues" evidence="1">
    <location>
        <begin position="1"/>
        <end position="17"/>
    </location>
</feature>
<dbReference type="PANTHER" id="PTHR35895">
    <property type="entry name" value="CHROMOSOME 16, WHOLE GENOME SHOTGUN SEQUENCE"/>
    <property type="match status" value="1"/>
</dbReference>
<dbReference type="HOGENOM" id="CLU_006918_0_0_1"/>
<feature type="domain" description="Tag1 C-terminal" evidence="3">
    <location>
        <begin position="438"/>
        <end position="546"/>
    </location>
</feature>
<dbReference type="eggNOG" id="ENOG502QZVV">
    <property type="taxonomic scope" value="Eukaryota"/>
</dbReference>
<reference evidence="6 7" key="1">
    <citation type="submission" date="2013-03" db="EMBL/GenBank/DDBJ databases">
        <title>The Genome Sequence of Phialophora europaea CBS 101466.</title>
        <authorList>
            <consortium name="The Broad Institute Genomics Platform"/>
            <person name="Cuomo C."/>
            <person name="de Hoog S."/>
            <person name="Gorbushina A."/>
            <person name="Walker B."/>
            <person name="Young S.K."/>
            <person name="Zeng Q."/>
            <person name="Gargeya S."/>
            <person name="Fitzgerald M."/>
            <person name="Haas B."/>
            <person name="Abouelleil A."/>
            <person name="Allen A.W."/>
            <person name="Alvarado L."/>
            <person name="Arachchi H.M."/>
            <person name="Berlin A.M."/>
            <person name="Chapman S.B."/>
            <person name="Gainer-Dewar J."/>
            <person name="Goldberg J."/>
            <person name="Griggs A."/>
            <person name="Gujja S."/>
            <person name="Hansen M."/>
            <person name="Howarth C."/>
            <person name="Imamovic A."/>
            <person name="Ireland A."/>
            <person name="Larimer J."/>
            <person name="McCowan C."/>
            <person name="Murphy C."/>
            <person name="Pearson M."/>
            <person name="Poon T.W."/>
            <person name="Priest M."/>
            <person name="Roberts A."/>
            <person name="Saif S."/>
            <person name="Shea T."/>
            <person name="Sisk P."/>
            <person name="Sykes S."/>
            <person name="Wortman J."/>
            <person name="Nusbaum C."/>
            <person name="Birren B."/>
        </authorList>
    </citation>
    <scope>NUCLEOTIDE SEQUENCE [LARGE SCALE GENOMIC DNA]</scope>
    <source>
        <strain evidence="6 7">CBS 101466</strain>
    </source>
</reference>
<dbReference type="GO" id="GO:0000329">
    <property type="term" value="C:fungal-type vacuole membrane"/>
    <property type="evidence" value="ECO:0007669"/>
    <property type="project" value="InterPro"/>
</dbReference>
<gene>
    <name evidence="6" type="ORF">HMPREF1541_00293</name>
</gene>
<dbReference type="Pfam" id="PF26174">
    <property type="entry name" value="LEA-2_1"/>
    <property type="match status" value="1"/>
</dbReference>
<accession>W2SDX0</accession>
<dbReference type="PANTHER" id="PTHR35895:SF3">
    <property type="entry name" value="PRE-RRNA PROCESSING PROTEIN"/>
    <property type="match status" value="1"/>
</dbReference>
<dbReference type="EMBL" id="KB822711">
    <property type="protein sequence ID" value="ETN46109.1"/>
    <property type="molecule type" value="Genomic_DNA"/>
</dbReference>
<evidence type="ECO:0000259" key="3">
    <source>
        <dbReference type="Pfam" id="PF22786"/>
    </source>
</evidence>
<evidence type="ECO:0000259" key="4">
    <source>
        <dbReference type="Pfam" id="PF26150"/>
    </source>
</evidence>
<dbReference type="RefSeq" id="XP_008710821.1">
    <property type="nucleotide sequence ID" value="XM_008712599.1"/>
</dbReference>
<dbReference type="InterPro" id="IPR059066">
    <property type="entry name" value="Ig_Tag1-like_5th"/>
</dbReference>
<dbReference type="OrthoDB" id="5596576at2759"/>
<feature type="region of interest" description="Disordered" evidence="1">
    <location>
        <begin position="1"/>
        <end position="51"/>
    </location>
</feature>
<dbReference type="Proteomes" id="UP000030752">
    <property type="component" value="Unassembled WGS sequence"/>
</dbReference>
<dbReference type="InterPro" id="IPR055011">
    <property type="entry name" value="Tag1_C"/>
</dbReference>
<name>W2SDX0_CYPE1</name>
<feature type="compositionally biased region" description="Polar residues" evidence="1">
    <location>
        <begin position="25"/>
        <end position="47"/>
    </location>
</feature>
<evidence type="ECO:0000256" key="2">
    <source>
        <dbReference type="SAM" id="Phobius"/>
    </source>
</evidence>
<dbReference type="AlphaFoldDB" id="W2SDX0"/>
<dbReference type="Pfam" id="PF26150">
    <property type="entry name" value="LEA-2_4"/>
    <property type="match status" value="1"/>
</dbReference>
<dbReference type="InterPro" id="IPR046368">
    <property type="entry name" value="Tag1"/>
</dbReference>